<organism evidence="7 8">
    <name type="scientific">Pelagibacterium flavum</name>
    <dbReference type="NCBI Taxonomy" id="2984530"/>
    <lineage>
        <taxon>Bacteria</taxon>
        <taxon>Pseudomonadati</taxon>
        <taxon>Pseudomonadota</taxon>
        <taxon>Alphaproteobacteria</taxon>
        <taxon>Hyphomicrobiales</taxon>
        <taxon>Devosiaceae</taxon>
        <taxon>Pelagibacterium</taxon>
    </lineage>
</organism>
<evidence type="ECO:0000256" key="4">
    <source>
        <dbReference type="ARBA" id="ARBA00023125"/>
    </source>
</evidence>
<evidence type="ECO:0000259" key="6">
    <source>
        <dbReference type="PROSITE" id="PS50949"/>
    </source>
</evidence>
<dbReference type="PRINTS" id="PR00035">
    <property type="entry name" value="HTHGNTR"/>
</dbReference>
<dbReference type="PANTHER" id="PTHR46577">
    <property type="entry name" value="HTH-TYPE TRANSCRIPTIONAL REGULATORY PROTEIN GABR"/>
    <property type="match status" value="1"/>
</dbReference>
<evidence type="ECO:0000256" key="5">
    <source>
        <dbReference type="ARBA" id="ARBA00023163"/>
    </source>
</evidence>
<evidence type="ECO:0000256" key="1">
    <source>
        <dbReference type="ARBA" id="ARBA00005384"/>
    </source>
</evidence>
<protein>
    <submittedName>
        <fullName evidence="7">PLP-dependent aminotransferase family protein</fullName>
    </submittedName>
</protein>
<dbReference type="InterPro" id="IPR015421">
    <property type="entry name" value="PyrdxlP-dep_Trfase_major"/>
</dbReference>
<dbReference type="SUPFAM" id="SSF46785">
    <property type="entry name" value="Winged helix' DNA-binding domain"/>
    <property type="match status" value="1"/>
</dbReference>
<dbReference type="InterPro" id="IPR036388">
    <property type="entry name" value="WH-like_DNA-bd_sf"/>
</dbReference>
<dbReference type="PROSITE" id="PS50949">
    <property type="entry name" value="HTH_GNTR"/>
    <property type="match status" value="1"/>
</dbReference>
<dbReference type="InterPro" id="IPR015424">
    <property type="entry name" value="PyrdxlP-dep_Trfase"/>
</dbReference>
<dbReference type="InterPro" id="IPR000524">
    <property type="entry name" value="Tscrpt_reg_HTH_GntR"/>
</dbReference>
<evidence type="ECO:0000313" key="8">
    <source>
        <dbReference type="Proteomes" id="UP001163882"/>
    </source>
</evidence>
<dbReference type="EMBL" id="CP107716">
    <property type="protein sequence ID" value="UYQ73204.1"/>
    <property type="molecule type" value="Genomic_DNA"/>
</dbReference>
<name>A0ABY6IRH4_9HYPH</name>
<evidence type="ECO:0000256" key="2">
    <source>
        <dbReference type="ARBA" id="ARBA00022898"/>
    </source>
</evidence>
<dbReference type="InterPro" id="IPR051446">
    <property type="entry name" value="HTH_trans_reg/aminotransferase"/>
</dbReference>
<dbReference type="Gene3D" id="1.10.10.10">
    <property type="entry name" value="Winged helix-like DNA-binding domain superfamily/Winged helix DNA-binding domain"/>
    <property type="match status" value="1"/>
</dbReference>
<accession>A0ABY6IRH4</accession>
<feature type="domain" description="HTH gntR-type" evidence="6">
    <location>
        <begin position="13"/>
        <end position="82"/>
    </location>
</feature>
<keyword evidence="8" id="KW-1185">Reference proteome</keyword>
<dbReference type="InterPro" id="IPR004839">
    <property type="entry name" value="Aminotransferase_I/II_large"/>
</dbReference>
<dbReference type="CDD" id="cd07377">
    <property type="entry name" value="WHTH_GntR"/>
    <property type="match status" value="1"/>
</dbReference>
<dbReference type="PANTHER" id="PTHR46577:SF1">
    <property type="entry name" value="HTH-TYPE TRANSCRIPTIONAL REGULATORY PROTEIN GABR"/>
    <property type="match status" value="1"/>
</dbReference>
<evidence type="ECO:0000256" key="3">
    <source>
        <dbReference type="ARBA" id="ARBA00023015"/>
    </source>
</evidence>
<dbReference type="SMART" id="SM00345">
    <property type="entry name" value="HTH_GNTR"/>
    <property type="match status" value="1"/>
</dbReference>
<comment type="similarity">
    <text evidence="1">In the C-terminal section; belongs to the class-I pyridoxal-phosphate-dependent aminotransferase family.</text>
</comment>
<keyword evidence="3" id="KW-0805">Transcription regulation</keyword>
<dbReference type="Gene3D" id="3.40.640.10">
    <property type="entry name" value="Type I PLP-dependent aspartate aminotransferase-like (Major domain)"/>
    <property type="match status" value="1"/>
</dbReference>
<keyword evidence="4" id="KW-0238">DNA-binding</keyword>
<dbReference type="RefSeq" id="WP_264226792.1">
    <property type="nucleotide sequence ID" value="NZ_CP107716.1"/>
</dbReference>
<keyword evidence="5" id="KW-0804">Transcription</keyword>
<dbReference type="Proteomes" id="UP001163882">
    <property type="component" value="Chromosome"/>
</dbReference>
<dbReference type="Pfam" id="PF00155">
    <property type="entry name" value="Aminotran_1_2"/>
    <property type="match status" value="1"/>
</dbReference>
<dbReference type="Pfam" id="PF00392">
    <property type="entry name" value="GntR"/>
    <property type="match status" value="1"/>
</dbReference>
<dbReference type="InterPro" id="IPR036390">
    <property type="entry name" value="WH_DNA-bd_sf"/>
</dbReference>
<keyword evidence="2" id="KW-0663">Pyridoxal phosphate</keyword>
<sequence length="474" mass="50189">MLEGLIVLERSGAPLPEQIYRAVGEAARSGRLKAGSVLPSSRQLAAGLGISRNSVNAAYELLRADGVIAVRAGAAPQVVARAELEAAELDGAGAHVRLSQRGEALARDLRNWRGGRHAGQLEPGAPDEALFPADLWARTLRRVARQKFGEAAIYGDVEGLPRLKSALAEHLARHRGVSATASQVIVVPSIQAGLSLAAQCLADPGEVGVVESPGYFGARTAFAGAGLVTKALEVDEQGADPAALAGSGARLVYVTPSHHYPTGARMNLQRRMDLLEAVRREGAVVLEDDYDSEFLWQGRAIAALQGISRGGEVIYLGTTAKSLLPGLRLAYMVVPDTLAGPLRQAQRNMGLRVNIHAQAAYAELIESGALVTHLKRIARLYEARGRLLVETLRKRLGGAIDIAMPMGGLQTVMGFADRVDDTKVAVRLAEEGFETPALSSYCAGNTRKGLVVGFADATDKRVARFAGLLEGLLV</sequence>
<dbReference type="GO" id="GO:0008483">
    <property type="term" value="F:transaminase activity"/>
    <property type="evidence" value="ECO:0007669"/>
    <property type="project" value="UniProtKB-KW"/>
</dbReference>
<gene>
    <name evidence="7" type="ORF">OF122_05425</name>
</gene>
<reference evidence="7" key="1">
    <citation type="submission" date="2022-10" db="EMBL/GenBank/DDBJ databases">
        <title>YIM 151497 complete genome.</title>
        <authorList>
            <person name="Chen X."/>
        </authorList>
    </citation>
    <scope>NUCLEOTIDE SEQUENCE</scope>
    <source>
        <strain evidence="7">YIM 151497</strain>
    </source>
</reference>
<proteinExistence type="inferred from homology"/>
<keyword evidence="7" id="KW-0032">Aminotransferase</keyword>
<keyword evidence="7" id="KW-0808">Transferase</keyword>
<dbReference type="CDD" id="cd00609">
    <property type="entry name" value="AAT_like"/>
    <property type="match status" value="1"/>
</dbReference>
<evidence type="ECO:0000313" key="7">
    <source>
        <dbReference type="EMBL" id="UYQ73204.1"/>
    </source>
</evidence>
<dbReference type="SUPFAM" id="SSF53383">
    <property type="entry name" value="PLP-dependent transferases"/>
    <property type="match status" value="1"/>
</dbReference>